<dbReference type="PANTHER" id="PTHR38011">
    <property type="entry name" value="DIHYDROFOLATE REDUCTASE FAMILY PROTEIN (AFU_ORTHOLOGUE AFUA_8G06820)"/>
    <property type="match status" value="1"/>
</dbReference>
<name>A0A1C5ILT3_9ACTN</name>
<accession>A0A1C5ILT3</accession>
<evidence type="ECO:0000259" key="1">
    <source>
        <dbReference type="Pfam" id="PF01872"/>
    </source>
</evidence>
<keyword evidence="3" id="KW-1185">Reference proteome</keyword>
<dbReference type="InterPro" id="IPR024072">
    <property type="entry name" value="DHFR-like_dom_sf"/>
</dbReference>
<dbReference type="RefSeq" id="WP_088971545.1">
    <property type="nucleotide sequence ID" value="NZ_JBHLYF010000043.1"/>
</dbReference>
<reference evidence="2 3" key="1">
    <citation type="submission" date="2016-06" db="EMBL/GenBank/DDBJ databases">
        <authorList>
            <person name="Kjaerup R.B."/>
            <person name="Dalgaard T.S."/>
            <person name="Juul-Madsen H.R."/>
        </authorList>
    </citation>
    <scope>NUCLEOTIDE SEQUENCE [LARGE SCALE GENOMIC DNA]</scope>
    <source>
        <strain evidence="2 3">DSM 45097</strain>
    </source>
</reference>
<sequence length="193" mass="21002">MRKIVVTNNLTLDGVMQAPGRPDEDLRGGFDRGGWALPYQDPVLGRKMGEGMAGTDALLLGRRTYTDFAGYWPQQTGNPFTPVLDKLDKYVVSTTLTAPLPWQNSILIGGDPVAEVTRLKQRPGGDIAVLGSGELVRTLHRHGLVDTWVLLVHPLLLGRGRRLFPDGTTPADLRLTDSVTSTTGVLIATYERG</sequence>
<proteinExistence type="predicted"/>
<dbReference type="SUPFAM" id="SSF53597">
    <property type="entry name" value="Dihydrofolate reductase-like"/>
    <property type="match status" value="1"/>
</dbReference>
<organism evidence="2 3">
    <name type="scientific">Micromonospora siamensis</name>
    <dbReference type="NCBI Taxonomy" id="299152"/>
    <lineage>
        <taxon>Bacteria</taxon>
        <taxon>Bacillati</taxon>
        <taxon>Actinomycetota</taxon>
        <taxon>Actinomycetes</taxon>
        <taxon>Micromonosporales</taxon>
        <taxon>Micromonosporaceae</taxon>
        <taxon>Micromonospora</taxon>
    </lineage>
</organism>
<dbReference type="InterPro" id="IPR050765">
    <property type="entry name" value="Riboflavin_Biosynth_HTPR"/>
</dbReference>
<dbReference type="Gene3D" id="3.40.430.10">
    <property type="entry name" value="Dihydrofolate Reductase, subunit A"/>
    <property type="match status" value="1"/>
</dbReference>
<dbReference type="Proteomes" id="UP000198210">
    <property type="component" value="Chromosome I"/>
</dbReference>
<gene>
    <name evidence="2" type="ORF">GA0074704_3561</name>
</gene>
<dbReference type="Pfam" id="PF01872">
    <property type="entry name" value="RibD_C"/>
    <property type="match status" value="1"/>
</dbReference>
<dbReference type="InterPro" id="IPR002734">
    <property type="entry name" value="RibDG_C"/>
</dbReference>
<evidence type="ECO:0000313" key="2">
    <source>
        <dbReference type="EMBL" id="SCG59093.1"/>
    </source>
</evidence>
<protein>
    <submittedName>
        <fullName evidence="2">Dihydrofolate reductase</fullName>
    </submittedName>
</protein>
<dbReference type="GO" id="GO:0009231">
    <property type="term" value="P:riboflavin biosynthetic process"/>
    <property type="evidence" value="ECO:0007669"/>
    <property type="project" value="InterPro"/>
</dbReference>
<dbReference type="AlphaFoldDB" id="A0A1C5ILT3"/>
<dbReference type="GO" id="GO:0008703">
    <property type="term" value="F:5-amino-6-(5-phosphoribosylamino)uracil reductase activity"/>
    <property type="evidence" value="ECO:0007669"/>
    <property type="project" value="InterPro"/>
</dbReference>
<evidence type="ECO:0000313" key="3">
    <source>
        <dbReference type="Proteomes" id="UP000198210"/>
    </source>
</evidence>
<dbReference type="PANTHER" id="PTHR38011:SF2">
    <property type="entry name" value="BIFUNCTIONAL DEAMINASE-REDUCTASE DOMAIN PROTEIN"/>
    <property type="match status" value="1"/>
</dbReference>
<dbReference type="EMBL" id="LT607751">
    <property type="protein sequence ID" value="SCG59093.1"/>
    <property type="molecule type" value="Genomic_DNA"/>
</dbReference>
<feature type="domain" description="Bacterial bifunctional deaminase-reductase C-terminal" evidence="1">
    <location>
        <begin position="2"/>
        <end position="186"/>
    </location>
</feature>